<evidence type="ECO:0000313" key="2">
    <source>
        <dbReference type="EMBL" id="OUM87219.1"/>
    </source>
</evidence>
<gene>
    <name evidence="2" type="ORF">BAA01_09120</name>
</gene>
<dbReference type="Proteomes" id="UP000196475">
    <property type="component" value="Unassembled WGS sequence"/>
</dbReference>
<protein>
    <recommendedName>
        <fullName evidence="4">Type 4 fimbrial biogenesis protein PilX N-terminal domain-containing protein</fullName>
    </recommendedName>
</protein>
<keyword evidence="1" id="KW-0472">Membrane</keyword>
<keyword evidence="1" id="KW-0812">Transmembrane</keyword>
<reference evidence="3" key="1">
    <citation type="submission" date="2016-06" db="EMBL/GenBank/DDBJ databases">
        <authorList>
            <person name="Nascimento L."/>
            <person name="Pereira R.V."/>
            <person name="Martins L.F."/>
            <person name="Quaggio R.B."/>
            <person name="Silva A.M."/>
            <person name="Setubal J.C."/>
        </authorList>
    </citation>
    <scope>NUCLEOTIDE SEQUENCE [LARGE SCALE GENOMIC DNA]</scope>
</reference>
<evidence type="ECO:0000313" key="3">
    <source>
        <dbReference type="Proteomes" id="UP000196475"/>
    </source>
</evidence>
<comment type="caution">
    <text evidence="2">The sequence shown here is derived from an EMBL/GenBank/DDBJ whole genome shotgun (WGS) entry which is preliminary data.</text>
</comment>
<sequence>MIGCQKPKGQKGSALVVIALIILLSSVLGLALLSNTLTSHQSVLANENETRAKYLAEYAATLGLDELQKELEELSQQSGQQVRQCGEIDDIVRELLNKFANKSGVPVEQLKGEDFVYRLEFDESSLQEAKNLCEQNSAIGLQYAVKGYLVASGIADKNGKLPKRVTFKVPIQITNVADVFNFALSAKENIWLNGGVEIHGSLYAGNALAFNKVAHFYDGYRYHFTSVYPEINGKISAGSPEKKGNEIYEITYYDSKIIGNHNIKEYGSKVSIEQLNRKFYGNYKVSKVSFITFPDLDMNQIKEEIKTVTGFYAPPDSSRKTIFHKQSHGVDYYYITDAERVQKCTGEWGNRKCWYEWRESTTTFPIGANYGISKKGPYRGVYYINGKLDIDGDVDLQGTFYVNGDVSMQHTQKTDNPIAAAIIAKGEITIANNNLYQDDPAILNAFFWSLSDDFVIYGVGSNLKINGGVIAKNIVLNGLRGSKNGKTISPNPQEYKDKNGKKWPSRLTIVYDEQFITHPPAGVPTNEGFKLSQIGQWEYVEE</sequence>
<organism evidence="2 3">
    <name type="scientific">Bacillus thermozeamaize</name>
    <dbReference type="NCBI Taxonomy" id="230954"/>
    <lineage>
        <taxon>Bacteria</taxon>
        <taxon>Bacillati</taxon>
        <taxon>Bacillota</taxon>
        <taxon>Bacilli</taxon>
        <taxon>Bacillales</taxon>
        <taxon>Bacillaceae</taxon>
        <taxon>Bacillus</taxon>
    </lineage>
</organism>
<feature type="transmembrane region" description="Helical" evidence="1">
    <location>
        <begin position="12"/>
        <end position="33"/>
    </location>
</feature>
<evidence type="ECO:0008006" key="4">
    <source>
        <dbReference type="Google" id="ProtNLM"/>
    </source>
</evidence>
<dbReference type="AlphaFoldDB" id="A0A1Y3PSC3"/>
<proteinExistence type="predicted"/>
<name>A0A1Y3PSC3_9BACI</name>
<accession>A0A1Y3PSC3</accession>
<dbReference type="EMBL" id="LZRT01000079">
    <property type="protein sequence ID" value="OUM87219.1"/>
    <property type="molecule type" value="Genomic_DNA"/>
</dbReference>
<evidence type="ECO:0000256" key="1">
    <source>
        <dbReference type="SAM" id="Phobius"/>
    </source>
</evidence>
<keyword evidence="1" id="KW-1133">Transmembrane helix</keyword>